<feature type="transmembrane region" description="Helical" evidence="9">
    <location>
        <begin position="191"/>
        <end position="213"/>
    </location>
</feature>
<dbReference type="CDD" id="cd17319">
    <property type="entry name" value="MFS_ExuT_GudP_like"/>
    <property type="match status" value="1"/>
</dbReference>
<evidence type="ECO:0000256" key="6">
    <source>
        <dbReference type="ARBA" id="ARBA00023136"/>
    </source>
</evidence>
<dbReference type="FunFam" id="1.20.1250.20:FF:000018">
    <property type="entry name" value="MFS transporter permease"/>
    <property type="match status" value="1"/>
</dbReference>
<accession>A0A5E7ARI7</accession>
<evidence type="ECO:0000256" key="5">
    <source>
        <dbReference type="ARBA" id="ARBA00022989"/>
    </source>
</evidence>
<dbReference type="RefSeq" id="WP_150763580.1">
    <property type="nucleotide sequence ID" value="NZ_CABVHW010000002.1"/>
</dbReference>
<dbReference type="InterPro" id="IPR020846">
    <property type="entry name" value="MFS_dom"/>
</dbReference>
<evidence type="ECO:0000256" key="9">
    <source>
        <dbReference type="SAM" id="Phobius"/>
    </source>
</evidence>
<dbReference type="AlphaFoldDB" id="A0A5E7ARI7"/>
<keyword evidence="2" id="KW-0813">Transport</keyword>
<dbReference type="GO" id="GO:0005886">
    <property type="term" value="C:plasma membrane"/>
    <property type="evidence" value="ECO:0007669"/>
    <property type="project" value="TreeGrafter"/>
</dbReference>
<keyword evidence="5 9" id="KW-1133">Transmembrane helix</keyword>
<evidence type="ECO:0000256" key="8">
    <source>
        <dbReference type="ARBA" id="ARBA00074139"/>
    </source>
</evidence>
<dbReference type="Gene3D" id="1.20.1250.20">
    <property type="entry name" value="MFS general substrate transporter like domains"/>
    <property type="match status" value="2"/>
</dbReference>
<evidence type="ECO:0000313" key="12">
    <source>
        <dbReference type="Proteomes" id="UP000381093"/>
    </source>
</evidence>
<evidence type="ECO:0000256" key="7">
    <source>
        <dbReference type="ARBA" id="ARBA00058119"/>
    </source>
</evidence>
<evidence type="ECO:0000313" key="11">
    <source>
        <dbReference type="EMBL" id="VVN81199.1"/>
    </source>
</evidence>
<keyword evidence="4" id="KW-0058">Aromatic hydrocarbons catabolism</keyword>
<feature type="transmembrane region" description="Helical" evidence="9">
    <location>
        <begin position="258"/>
        <end position="279"/>
    </location>
</feature>
<feature type="transmembrane region" description="Helical" evidence="9">
    <location>
        <begin position="349"/>
        <end position="369"/>
    </location>
</feature>
<dbReference type="PANTHER" id="PTHR43791:SF36">
    <property type="entry name" value="TRANSPORTER, PUTATIVE (AFU_ORTHOLOGUE AFUA_6G08340)-RELATED"/>
    <property type="match status" value="1"/>
</dbReference>
<feature type="transmembrane region" description="Helical" evidence="9">
    <location>
        <begin position="122"/>
        <end position="144"/>
    </location>
</feature>
<sequence length="455" mass="50100">MDKGDFKDCQTLNIRENEYEKRRIYKKITLRLIPFLFICYVFAYLDRVNIGFAALHIKQDLGFSEAVYGLGAGMFFVGYFLFEVPSNLILEKVGARLTLMRIMIVWGLISGSFAFIQTPMQFYIARFLLGAFEAGFFPGIVLYLTFWYPAAMRGRIIAMFMSAIAVAGIIGGPISGWLLSNMDGVYGWKGWQWMFVVEAIPTVLLGLAVYFALANRPSEAKWLSEQEKYAVIHALEEENSADGQKTHHFKQALSDPRLYILGAVYFSISASLYVISFWLPTLIREHGVSDSVEIGMLTAIPYLVGVCGMILISKHSDKKQERRWHVALCMLGGCIGLLVTGLFGESLIVSMLALTLAATCILTTMPVFWTIPTSYMSGSAAAGGIAAINSIGLLGGFTSPALIGWIKTSTGSIDYGLYIFAGVLILGAVVLLKGIPASLLRGRNTEVKKLNPITV</sequence>
<keyword evidence="6 9" id="KW-0472">Membrane</keyword>
<dbReference type="EMBL" id="CABVHW010000002">
    <property type="protein sequence ID" value="VVN81199.1"/>
    <property type="molecule type" value="Genomic_DNA"/>
</dbReference>
<organism evidence="11 12">
    <name type="scientific">Pseudomonas fluorescens</name>
    <dbReference type="NCBI Taxonomy" id="294"/>
    <lineage>
        <taxon>Bacteria</taxon>
        <taxon>Pseudomonadati</taxon>
        <taxon>Pseudomonadota</taxon>
        <taxon>Gammaproteobacteria</taxon>
        <taxon>Pseudomonadales</taxon>
        <taxon>Pseudomonadaceae</taxon>
        <taxon>Pseudomonas</taxon>
    </lineage>
</organism>
<feature type="transmembrane region" description="Helical" evidence="9">
    <location>
        <begin position="381"/>
        <end position="403"/>
    </location>
</feature>
<dbReference type="InterPro" id="IPR011701">
    <property type="entry name" value="MFS"/>
</dbReference>
<dbReference type="Pfam" id="PF07690">
    <property type="entry name" value="MFS_1"/>
    <property type="match status" value="1"/>
</dbReference>
<reference evidence="11 12" key="1">
    <citation type="submission" date="2019-09" db="EMBL/GenBank/DDBJ databases">
        <authorList>
            <person name="Chandra G."/>
            <person name="Truman W A."/>
        </authorList>
    </citation>
    <scope>NUCLEOTIDE SEQUENCE [LARGE SCALE GENOMIC DNA]</scope>
    <source>
        <strain evidence="11">PS710</strain>
    </source>
</reference>
<dbReference type="PANTHER" id="PTHR43791">
    <property type="entry name" value="PERMEASE-RELATED"/>
    <property type="match status" value="1"/>
</dbReference>
<dbReference type="FunFam" id="1.20.1250.20:FF:000126">
    <property type="entry name" value="MFS transporter permease"/>
    <property type="match status" value="1"/>
</dbReference>
<evidence type="ECO:0000256" key="2">
    <source>
        <dbReference type="ARBA" id="ARBA00022448"/>
    </source>
</evidence>
<evidence type="ECO:0000259" key="10">
    <source>
        <dbReference type="PROSITE" id="PS50850"/>
    </source>
</evidence>
<evidence type="ECO:0000256" key="1">
    <source>
        <dbReference type="ARBA" id="ARBA00004141"/>
    </source>
</evidence>
<feature type="transmembrane region" description="Helical" evidence="9">
    <location>
        <begin position="156"/>
        <end position="179"/>
    </location>
</feature>
<comment type="subcellular location">
    <subcellularLocation>
        <location evidence="1">Membrane</location>
        <topology evidence="1">Multi-pass membrane protein</topology>
    </subcellularLocation>
</comment>
<dbReference type="GO" id="GO:0022857">
    <property type="term" value="F:transmembrane transporter activity"/>
    <property type="evidence" value="ECO:0007669"/>
    <property type="project" value="InterPro"/>
</dbReference>
<comment type="function">
    <text evidence="7">Component of the tartrate utilization system and may allow entry of tartrate and tartrate dehydrogenase.</text>
</comment>
<name>A0A5E7ARI7_PSEFL</name>
<proteinExistence type="predicted"/>
<feature type="transmembrane region" description="Helical" evidence="9">
    <location>
        <begin position="324"/>
        <end position="343"/>
    </location>
</feature>
<feature type="domain" description="Major facilitator superfamily (MFS) profile" evidence="10">
    <location>
        <begin position="32"/>
        <end position="439"/>
    </location>
</feature>
<feature type="transmembrane region" description="Helical" evidence="9">
    <location>
        <begin position="415"/>
        <end position="435"/>
    </location>
</feature>
<dbReference type="SUPFAM" id="SSF103473">
    <property type="entry name" value="MFS general substrate transporter"/>
    <property type="match status" value="1"/>
</dbReference>
<evidence type="ECO:0000256" key="4">
    <source>
        <dbReference type="ARBA" id="ARBA00022797"/>
    </source>
</evidence>
<feature type="transmembrane region" description="Helical" evidence="9">
    <location>
        <begin position="28"/>
        <end position="45"/>
    </location>
</feature>
<dbReference type="PROSITE" id="PS50850">
    <property type="entry name" value="MFS"/>
    <property type="match status" value="1"/>
</dbReference>
<feature type="transmembrane region" description="Helical" evidence="9">
    <location>
        <begin position="94"/>
        <end position="116"/>
    </location>
</feature>
<dbReference type="Proteomes" id="UP000381093">
    <property type="component" value="Unassembled WGS sequence"/>
</dbReference>
<evidence type="ECO:0000256" key="3">
    <source>
        <dbReference type="ARBA" id="ARBA00022692"/>
    </source>
</evidence>
<keyword evidence="3 9" id="KW-0812">Transmembrane</keyword>
<gene>
    <name evidence="11" type="primary">ttuB_2</name>
    <name evidence="11" type="ORF">PS710_01133</name>
</gene>
<feature type="transmembrane region" description="Helical" evidence="9">
    <location>
        <begin position="65"/>
        <end position="82"/>
    </location>
</feature>
<dbReference type="InterPro" id="IPR036259">
    <property type="entry name" value="MFS_trans_sf"/>
</dbReference>
<feature type="transmembrane region" description="Helical" evidence="9">
    <location>
        <begin position="294"/>
        <end position="312"/>
    </location>
</feature>
<protein>
    <recommendedName>
        <fullName evidence="8">Putative tartrate transporter</fullName>
    </recommendedName>
</protein>